<evidence type="ECO:0000256" key="10">
    <source>
        <dbReference type="ARBA" id="ARBA00022840"/>
    </source>
</evidence>
<evidence type="ECO:0000256" key="12">
    <source>
        <dbReference type="HAMAP-Rule" id="MF_00384"/>
    </source>
</evidence>
<gene>
    <name evidence="12 15" type="primary">thrB</name>
    <name evidence="15" type="ORF">E6K75_09930</name>
</gene>
<name>A0A538SUK6_UNCEI</name>
<evidence type="ECO:0000256" key="2">
    <source>
        <dbReference type="ARBA" id="ARBA00007370"/>
    </source>
</evidence>
<dbReference type="Proteomes" id="UP000320913">
    <property type="component" value="Unassembled WGS sequence"/>
</dbReference>
<keyword evidence="12" id="KW-0963">Cytoplasm</keyword>
<evidence type="ECO:0000256" key="13">
    <source>
        <dbReference type="SAM" id="MobiDB-lite"/>
    </source>
</evidence>
<dbReference type="AlphaFoldDB" id="A0A538SUK6"/>
<evidence type="ECO:0000256" key="6">
    <source>
        <dbReference type="ARBA" id="ARBA00022679"/>
    </source>
</evidence>
<dbReference type="EC" id="2.7.1.39" evidence="3 12"/>
<dbReference type="PANTHER" id="PTHR20861:SF1">
    <property type="entry name" value="HOMOSERINE KINASE"/>
    <property type="match status" value="1"/>
</dbReference>
<evidence type="ECO:0000256" key="9">
    <source>
        <dbReference type="ARBA" id="ARBA00022777"/>
    </source>
</evidence>
<evidence type="ECO:0000256" key="3">
    <source>
        <dbReference type="ARBA" id="ARBA00012078"/>
    </source>
</evidence>
<evidence type="ECO:0000256" key="4">
    <source>
        <dbReference type="ARBA" id="ARBA00017858"/>
    </source>
</evidence>
<dbReference type="InterPro" id="IPR006204">
    <property type="entry name" value="GHMP_kinase_N_dom"/>
</dbReference>
<feature type="compositionally biased region" description="Gly residues" evidence="13">
    <location>
        <begin position="363"/>
        <end position="373"/>
    </location>
</feature>
<proteinExistence type="inferred from homology"/>
<dbReference type="InterPro" id="IPR020568">
    <property type="entry name" value="Ribosomal_Su5_D2-typ_SF"/>
</dbReference>
<dbReference type="InterPro" id="IPR036554">
    <property type="entry name" value="GHMP_kinase_C_sf"/>
</dbReference>
<feature type="compositionally biased region" description="Basic residues" evidence="13">
    <location>
        <begin position="36"/>
        <end position="55"/>
    </location>
</feature>
<evidence type="ECO:0000256" key="8">
    <source>
        <dbReference type="ARBA" id="ARBA00022741"/>
    </source>
</evidence>
<dbReference type="GO" id="GO:0005737">
    <property type="term" value="C:cytoplasm"/>
    <property type="evidence" value="ECO:0007669"/>
    <property type="project" value="UniProtKB-SubCell"/>
</dbReference>
<feature type="compositionally biased region" description="Basic residues" evidence="13">
    <location>
        <begin position="1"/>
        <end position="17"/>
    </location>
</feature>
<dbReference type="GO" id="GO:0009088">
    <property type="term" value="P:threonine biosynthetic process"/>
    <property type="evidence" value="ECO:0007669"/>
    <property type="project" value="UniProtKB-UniRule"/>
</dbReference>
<evidence type="ECO:0000259" key="14">
    <source>
        <dbReference type="Pfam" id="PF00288"/>
    </source>
</evidence>
<dbReference type="PROSITE" id="PS00627">
    <property type="entry name" value="GHMP_KINASES_ATP"/>
    <property type="match status" value="1"/>
</dbReference>
<keyword evidence="10 12" id="KW-0067">ATP-binding</keyword>
<keyword evidence="6 12" id="KW-0808">Transferase</keyword>
<dbReference type="Pfam" id="PF00288">
    <property type="entry name" value="GHMP_kinases_N"/>
    <property type="match status" value="1"/>
</dbReference>
<feature type="region of interest" description="Disordered" evidence="13">
    <location>
        <begin position="339"/>
        <end position="373"/>
    </location>
</feature>
<comment type="pathway">
    <text evidence="1 12">Amino-acid biosynthesis; L-threonine biosynthesis; L-threonine from L-aspartate: step 4/5.</text>
</comment>
<dbReference type="GO" id="GO:0005524">
    <property type="term" value="F:ATP binding"/>
    <property type="evidence" value="ECO:0007669"/>
    <property type="project" value="UniProtKB-UniRule"/>
</dbReference>
<evidence type="ECO:0000313" key="16">
    <source>
        <dbReference type="Proteomes" id="UP000320913"/>
    </source>
</evidence>
<dbReference type="InterPro" id="IPR000870">
    <property type="entry name" value="Homoserine_kinase"/>
</dbReference>
<keyword evidence="7 12" id="KW-0791">Threonine biosynthesis</keyword>
<feature type="region of interest" description="Disordered" evidence="13">
    <location>
        <begin position="1"/>
        <end position="56"/>
    </location>
</feature>
<sequence>MHRHRARAQGSRARGRGLRRDREGGSRTESPAPVHPRMKKAGARARRGGTRKPQRWRAVVPASTSNLGPGFDSLGLALRLSLQAVAARIPSGFSIRRTGEGSELAVDPHRDSVLGAYRHLFRVAKEPVPTIALTIHSAIPIARGLGSSAAAIVAGLTLANHWMRERFSTEELFREAIRLEGHPDNVAAALYGGLTLSLPLHDGSVRALPLPMPRALAITLAVPAIHVSTAKARALLPRSIPLHEAAANTARAMALGYVLSSGRFELLAEALRDVYHVPYRARLIPGFDGVVEAGRRAGAYGVTISGDERRLRFNPSLVPGVDLHIHDVVGTKVRRHLGRIARADPERRRAHRADTPGRRGSRRGGFGDGGRDR</sequence>
<organism evidence="15 16">
    <name type="scientific">Eiseniibacteriota bacterium</name>
    <dbReference type="NCBI Taxonomy" id="2212470"/>
    <lineage>
        <taxon>Bacteria</taxon>
        <taxon>Candidatus Eiseniibacteriota</taxon>
    </lineage>
</organism>
<comment type="function">
    <text evidence="12">Catalyzes the ATP-dependent phosphorylation of L-homoserine to L-homoserine phosphate.</text>
</comment>
<accession>A0A538SUK6</accession>
<evidence type="ECO:0000256" key="5">
    <source>
        <dbReference type="ARBA" id="ARBA00022605"/>
    </source>
</evidence>
<dbReference type="EMBL" id="VBOV01000283">
    <property type="protein sequence ID" value="TMQ54944.1"/>
    <property type="molecule type" value="Genomic_DNA"/>
</dbReference>
<dbReference type="UniPathway" id="UPA00050">
    <property type="reaction ID" value="UER00064"/>
</dbReference>
<dbReference type="InterPro" id="IPR006203">
    <property type="entry name" value="GHMP_knse_ATP-bd_CS"/>
</dbReference>
<evidence type="ECO:0000256" key="7">
    <source>
        <dbReference type="ARBA" id="ARBA00022697"/>
    </source>
</evidence>
<dbReference type="SUPFAM" id="SSF55060">
    <property type="entry name" value="GHMP Kinase, C-terminal domain"/>
    <property type="match status" value="1"/>
</dbReference>
<dbReference type="NCBIfam" id="TIGR00191">
    <property type="entry name" value="thrB"/>
    <property type="match status" value="1"/>
</dbReference>
<dbReference type="GO" id="GO:0004413">
    <property type="term" value="F:homoserine kinase activity"/>
    <property type="evidence" value="ECO:0007669"/>
    <property type="project" value="UniProtKB-UniRule"/>
</dbReference>
<keyword evidence="5 12" id="KW-0028">Amino-acid biosynthesis</keyword>
<comment type="catalytic activity">
    <reaction evidence="11 12">
        <text>L-homoserine + ATP = O-phospho-L-homoserine + ADP + H(+)</text>
        <dbReference type="Rhea" id="RHEA:13985"/>
        <dbReference type="ChEBI" id="CHEBI:15378"/>
        <dbReference type="ChEBI" id="CHEBI:30616"/>
        <dbReference type="ChEBI" id="CHEBI:57476"/>
        <dbReference type="ChEBI" id="CHEBI:57590"/>
        <dbReference type="ChEBI" id="CHEBI:456216"/>
        <dbReference type="EC" id="2.7.1.39"/>
    </reaction>
</comment>
<dbReference type="HAMAP" id="MF_00384">
    <property type="entry name" value="Homoser_kinase"/>
    <property type="match status" value="1"/>
</dbReference>
<protein>
    <recommendedName>
        <fullName evidence="4 12">Homoserine kinase</fullName>
        <shortName evidence="12">HK</shortName>
        <shortName evidence="12">HSK</shortName>
        <ecNumber evidence="3 12">2.7.1.39</ecNumber>
    </recommendedName>
</protein>
<dbReference type="PANTHER" id="PTHR20861">
    <property type="entry name" value="HOMOSERINE/4-DIPHOSPHOCYTIDYL-2-C-METHYL-D-ERYTHRITOL KINASE"/>
    <property type="match status" value="1"/>
</dbReference>
<keyword evidence="9 12" id="KW-0418">Kinase</keyword>
<reference evidence="15 16" key="1">
    <citation type="journal article" date="2019" name="Nat. Microbiol.">
        <title>Mediterranean grassland soil C-N compound turnover is dependent on rainfall and depth, and is mediated by genomically divergent microorganisms.</title>
        <authorList>
            <person name="Diamond S."/>
            <person name="Andeer P.F."/>
            <person name="Li Z."/>
            <person name="Crits-Christoph A."/>
            <person name="Burstein D."/>
            <person name="Anantharaman K."/>
            <person name="Lane K.R."/>
            <person name="Thomas B.C."/>
            <person name="Pan C."/>
            <person name="Northen T.R."/>
            <person name="Banfield J.F."/>
        </authorList>
    </citation>
    <scope>NUCLEOTIDE SEQUENCE [LARGE SCALE GENOMIC DNA]</scope>
    <source>
        <strain evidence="15">WS_5</strain>
    </source>
</reference>
<comment type="similarity">
    <text evidence="2 12">Belongs to the GHMP kinase family. Homoserine kinase subfamily.</text>
</comment>
<comment type="subcellular location">
    <subcellularLocation>
        <location evidence="12">Cytoplasm</location>
    </subcellularLocation>
</comment>
<comment type="caution">
    <text evidence="15">The sequence shown here is derived from an EMBL/GenBank/DDBJ whole genome shotgun (WGS) entry which is preliminary data.</text>
</comment>
<feature type="compositionally biased region" description="Basic and acidic residues" evidence="13">
    <location>
        <begin position="341"/>
        <end position="357"/>
    </location>
</feature>
<evidence type="ECO:0000256" key="1">
    <source>
        <dbReference type="ARBA" id="ARBA00005015"/>
    </source>
</evidence>
<keyword evidence="8 12" id="KW-0547">Nucleotide-binding</keyword>
<evidence type="ECO:0000313" key="15">
    <source>
        <dbReference type="EMBL" id="TMQ54944.1"/>
    </source>
</evidence>
<dbReference type="InterPro" id="IPR014721">
    <property type="entry name" value="Ribsml_uS5_D2-typ_fold_subgr"/>
</dbReference>
<feature type="domain" description="GHMP kinase N-terminal" evidence="14">
    <location>
        <begin position="113"/>
        <end position="193"/>
    </location>
</feature>
<dbReference type="Gene3D" id="3.30.230.10">
    <property type="match status" value="1"/>
</dbReference>
<evidence type="ECO:0000256" key="11">
    <source>
        <dbReference type="ARBA" id="ARBA00049375"/>
    </source>
</evidence>
<dbReference type="PRINTS" id="PR00958">
    <property type="entry name" value="HOMSERKINASE"/>
</dbReference>
<dbReference type="Gene3D" id="3.30.70.890">
    <property type="entry name" value="GHMP kinase, C-terminal domain"/>
    <property type="match status" value="1"/>
</dbReference>
<dbReference type="SUPFAM" id="SSF54211">
    <property type="entry name" value="Ribosomal protein S5 domain 2-like"/>
    <property type="match status" value="1"/>
</dbReference>
<feature type="binding site" evidence="12">
    <location>
        <begin position="140"/>
        <end position="150"/>
    </location>
    <ligand>
        <name>ATP</name>
        <dbReference type="ChEBI" id="CHEBI:30616"/>
    </ligand>
</feature>